<dbReference type="InterPro" id="IPR021505">
    <property type="entry name" value="Phage_B3_Orf6"/>
</dbReference>
<evidence type="ECO:0000313" key="2">
    <source>
        <dbReference type="Proteomes" id="UP000282106"/>
    </source>
</evidence>
<dbReference type="Proteomes" id="UP000282106">
    <property type="component" value="Unassembled WGS sequence"/>
</dbReference>
<dbReference type="EMBL" id="RJVO01000006">
    <property type="protein sequence ID" value="ROH88649.1"/>
    <property type="molecule type" value="Genomic_DNA"/>
</dbReference>
<gene>
    <name evidence="1" type="ORF">ED208_12585</name>
</gene>
<keyword evidence="2" id="KW-1185">Reference proteome</keyword>
<evidence type="ECO:0000313" key="1">
    <source>
        <dbReference type="EMBL" id="ROH88649.1"/>
    </source>
</evidence>
<dbReference type="InParanoid" id="A0A3N0V7F5"/>
<dbReference type="AlphaFoldDB" id="A0A3N0V7F5"/>
<sequence length="205" mass="22923">MNQIAEKHGCWPDAAGRLVPKELVKPIDRLRDELVRALIGQGEQIAAQIAAYKAGAFADIASFVELSLEQYGVKVGGRKGNLTLTSFDGKYKITRSVQESISFDERLQAAKELIDECIQTWTEGSRPEIRALINDAFQVDKEGKISTGRVLGLKRLEISDEKWTRAMKAIADSVRTDTSTTYIRLYQRVGDTERYEPISLDMAVL</sequence>
<comment type="caution">
    <text evidence="1">The sequence shown here is derived from an EMBL/GenBank/DDBJ whole genome shotgun (WGS) entry which is preliminary data.</text>
</comment>
<accession>A0A3N0V7F5</accession>
<reference evidence="1 2" key="1">
    <citation type="submission" date="2018-10" db="EMBL/GenBank/DDBJ databases">
        <authorList>
            <person name="Chen W.-M."/>
        </authorList>
    </citation>
    <scope>NUCLEOTIDE SEQUENCE [LARGE SCALE GENOMIC DNA]</scope>
    <source>
        <strain evidence="1 2">THS-13</strain>
    </source>
</reference>
<organism evidence="1 2">
    <name type="scientific">Stagnimonas aquatica</name>
    <dbReference type="NCBI Taxonomy" id="2689987"/>
    <lineage>
        <taxon>Bacteria</taxon>
        <taxon>Pseudomonadati</taxon>
        <taxon>Pseudomonadota</taxon>
        <taxon>Gammaproteobacteria</taxon>
        <taxon>Nevskiales</taxon>
        <taxon>Nevskiaceae</taxon>
        <taxon>Stagnimonas</taxon>
    </lineage>
</organism>
<dbReference type="RefSeq" id="WP_123212271.1">
    <property type="nucleotide sequence ID" value="NZ_RJVO01000006.1"/>
</dbReference>
<proteinExistence type="predicted"/>
<name>A0A3N0V7F5_9GAMM</name>
<protein>
    <submittedName>
        <fullName evidence="1">DUF3164 family protein</fullName>
    </submittedName>
</protein>
<dbReference type="Pfam" id="PF11363">
    <property type="entry name" value="DUF3164"/>
    <property type="match status" value="1"/>
</dbReference>